<dbReference type="EMBL" id="CM045762">
    <property type="protein sequence ID" value="KAI8012415.1"/>
    <property type="molecule type" value="Genomic_DNA"/>
</dbReference>
<evidence type="ECO:0000313" key="2">
    <source>
        <dbReference type="Proteomes" id="UP001060215"/>
    </source>
</evidence>
<name>A0ACC0HGL5_9ERIC</name>
<dbReference type="Proteomes" id="UP001060215">
    <property type="component" value="Chromosome 5"/>
</dbReference>
<protein>
    <submittedName>
        <fullName evidence="1">Uncharacterized protein</fullName>
    </submittedName>
</protein>
<sequence length="102" mass="11658">MKRISSWYAHYYQHNTTQHNTTFKAEARCEGIMQQAWVHTQTGLTGLHLYCGGKFALNFVDTKERNCSYRDDLESGRFVDHVGGLAATCKGARFGVDFNMLF</sequence>
<gene>
    <name evidence="1" type="ORF">LOK49_LG06G03526</name>
</gene>
<proteinExistence type="predicted"/>
<reference evidence="1 2" key="1">
    <citation type="journal article" date="2022" name="Plant J.">
        <title>Chromosome-level genome of Camellia lanceoleosa provides a valuable resource for understanding genome evolution and self-incompatibility.</title>
        <authorList>
            <person name="Gong W."/>
            <person name="Xiao S."/>
            <person name="Wang L."/>
            <person name="Liao Z."/>
            <person name="Chang Y."/>
            <person name="Mo W."/>
            <person name="Hu G."/>
            <person name="Li W."/>
            <person name="Zhao G."/>
            <person name="Zhu H."/>
            <person name="Hu X."/>
            <person name="Ji K."/>
            <person name="Xiang X."/>
            <person name="Song Q."/>
            <person name="Yuan D."/>
            <person name="Jin S."/>
            <person name="Zhang L."/>
        </authorList>
    </citation>
    <scope>NUCLEOTIDE SEQUENCE [LARGE SCALE GENOMIC DNA]</scope>
    <source>
        <strain evidence="1">SQ_2022a</strain>
    </source>
</reference>
<accession>A0ACC0HGL5</accession>
<keyword evidence="2" id="KW-1185">Reference proteome</keyword>
<comment type="caution">
    <text evidence="1">The sequence shown here is derived from an EMBL/GenBank/DDBJ whole genome shotgun (WGS) entry which is preliminary data.</text>
</comment>
<organism evidence="1 2">
    <name type="scientific">Camellia lanceoleosa</name>
    <dbReference type="NCBI Taxonomy" id="1840588"/>
    <lineage>
        <taxon>Eukaryota</taxon>
        <taxon>Viridiplantae</taxon>
        <taxon>Streptophyta</taxon>
        <taxon>Embryophyta</taxon>
        <taxon>Tracheophyta</taxon>
        <taxon>Spermatophyta</taxon>
        <taxon>Magnoliopsida</taxon>
        <taxon>eudicotyledons</taxon>
        <taxon>Gunneridae</taxon>
        <taxon>Pentapetalae</taxon>
        <taxon>asterids</taxon>
        <taxon>Ericales</taxon>
        <taxon>Theaceae</taxon>
        <taxon>Camellia</taxon>
    </lineage>
</organism>
<evidence type="ECO:0000313" key="1">
    <source>
        <dbReference type="EMBL" id="KAI8012415.1"/>
    </source>
</evidence>